<dbReference type="Pfam" id="PF01814">
    <property type="entry name" value="Hemerythrin"/>
    <property type="match status" value="1"/>
</dbReference>
<dbReference type="OrthoDB" id="5512987at2"/>
<evidence type="ECO:0000313" key="3">
    <source>
        <dbReference type="Proteomes" id="UP000183487"/>
    </source>
</evidence>
<dbReference type="PANTHER" id="PTHR35585:SF1">
    <property type="entry name" value="HHE DOMAIN PROTEIN (AFU_ORTHOLOGUE AFUA_4G00730)"/>
    <property type="match status" value="1"/>
</dbReference>
<protein>
    <submittedName>
        <fullName evidence="2">Hemerythrin HHE cation binding domain-containing protein</fullName>
    </submittedName>
</protein>
<gene>
    <name evidence="2" type="ORF">SAMN05443245_7334</name>
</gene>
<evidence type="ECO:0000259" key="1">
    <source>
        <dbReference type="Pfam" id="PF01814"/>
    </source>
</evidence>
<reference evidence="3" key="1">
    <citation type="submission" date="2016-10" db="EMBL/GenBank/DDBJ databases">
        <authorList>
            <person name="Varghese N."/>
            <person name="Submissions S."/>
        </authorList>
    </citation>
    <scope>NUCLEOTIDE SEQUENCE [LARGE SCALE GENOMIC DNA]</scope>
    <source>
        <strain evidence="3">GAS106B</strain>
    </source>
</reference>
<dbReference type="EMBL" id="FNKP01000004">
    <property type="protein sequence ID" value="SDR54023.1"/>
    <property type="molecule type" value="Genomic_DNA"/>
</dbReference>
<dbReference type="Gene3D" id="1.20.120.520">
    <property type="entry name" value="nmb1532 protein domain like"/>
    <property type="match status" value="1"/>
</dbReference>
<dbReference type="Proteomes" id="UP000183487">
    <property type="component" value="Unassembled WGS sequence"/>
</dbReference>
<evidence type="ECO:0000313" key="2">
    <source>
        <dbReference type="EMBL" id="SDR54023.1"/>
    </source>
</evidence>
<sequence length="182" mass="20543">MKTHRKATPDVEVSKRNPASSVQDAISVLIADHRAVQTLFDAFKRADEHDLDRKGTLVRRACEELSIHAMVEEELLYPAAQEALDEDKRPDVEEAFVEHYLVKVLIEKFSTLKPGQKGFDATFKVLTEMVSHHIEEEESELFPALRKSNADLETLGAEITKRKAALEAKLPNDVGDRTTQLH</sequence>
<keyword evidence="3" id="KW-1185">Reference proteome</keyword>
<dbReference type="AlphaFoldDB" id="A0A1H1JVF8"/>
<dbReference type="PANTHER" id="PTHR35585">
    <property type="entry name" value="HHE DOMAIN PROTEIN (AFU_ORTHOLOGUE AFUA_4G00730)"/>
    <property type="match status" value="1"/>
</dbReference>
<accession>A0A1H1JVF8</accession>
<organism evidence="2 3">
    <name type="scientific">Paraburkholderia fungorum</name>
    <dbReference type="NCBI Taxonomy" id="134537"/>
    <lineage>
        <taxon>Bacteria</taxon>
        <taxon>Pseudomonadati</taxon>
        <taxon>Pseudomonadota</taxon>
        <taxon>Betaproteobacteria</taxon>
        <taxon>Burkholderiales</taxon>
        <taxon>Burkholderiaceae</taxon>
        <taxon>Paraburkholderia</taxon>
    </lineage>
</organism>
<name>A0A1H1JVF8_9BURK</name>
<proteinExistence type="predicted"/>
<dbReference type="RefSeq" id="WP_074773847.1">
    <property type="nucleotide sequence ID" value="NZ_FNKP01000004.1"/>
</dbReference>
<dbReference type="InterPro" id="IPR012312">
    <property type="entry name" value="Hemerythrin-like"/>
</dbReference>
<feature type="domain" description="Hemerythrin-like" evidence="1">
    <location>
        <begin position="25"/>
        <end position="145"/>
    </location>
</feature>